<reference evidence="3" key="1">
    <citation type="submission" date="2021-04" db="EMBL/GenBank/DDBJ databases">
        <authorList>
            <consortium name="Molecular Ecology Group"/>
        </authorList>
    </citation>
    <scope>NUCLEOTIDE SEQUENCE</scope>
</reference>
<dbReference type="EMBL" id="CAJHNH020003266">
    <property type="protein sequence ID" value="CAG5128905.1"/>
    <property type="molecule type" value="Genomic_DNA"/>
</dbReference>
<dbReference type="GO" id="GO:0016323">
    <property type="term" value="C:basolateral plasma membrane"/>
    <property type="evidence" value="ECO:0007669"/>
    <property type="project" value="TreeGrafter"/>
</dbReference>
<keyword evidence="4" id="KW-1185">Reference proteome</keyword>
<dbReference type="PANTHER" id="PTHR11388">
    <property type="entry name" value="ORGANIC ANION TRANSPORTER"/>
    <property type="match status" value="1"/>
</dbReference>
<feature type="transmembrane region" description="Helical" evidence="2">
    <location>
        <begin position="118"/>
        <end position="142"/>
    </location>
</feature>
<comment type="caution">
    <text evidence="3">The sequence shown here is derived from an EMBL/GenBank/DDBJ whole genome shotgun (WGS) entry which is preliminary data.</text>
</comment>
<dbReference type="GO" id="GO:0015347">
    <property type="term" value="F:sodium-independent organic anion transmembrane transporter activity"/>
    <property type="evidence" value="ECO:0007669"/>
    <property type="project" value="TreeGrafter"/>
</dbReference>
<feature type="transmembrane region" description="Helical" evidence="2">
    <location>
        <begin position="32"/>
        <end position="52"/>
    </location>
</feature>
<dbReference type="Proteomes" id="UP000678393">
    <property type="component" value="Unassembled WGS sequence"/>
</dbReference>
<keyword evidence="1" id="KW-1015">Disulfide bond</keyword>
<dbReference type="SUPFAM" id="SSF103473">
    <property type="entry name" value="MFS general substrate transporter"/>
    <property type="match status" value="1"/>
</dbReference>
<evidence type="ECO:0008006" key="5">
    <source>
        <dbReference type="Google" id="ProtNLM"/>
    </source>
</evidence>
<feature type="transmembrane region" description="Helical" evidence="2">
    <location>
        <begin position="64"/>
        <end position="88"/>
    </location>
</feature>
<evidence type="ECO:0000313" key="3">
    <source>
        <dbReference type="EMBL" id="CAG5128905.1"/>
    </source>
</evidence>
<dbReference type="Pfam" id="PF03137">
    <property type="entry name" value="OATP"/>
    <property type="match status" value="1"/>
</dbReference>
<dbReference type="InterPro" id="IPR036259">
    <property type="entry name" value="MFS_trans_sf"/>
</dbReference>
<organism evidence="3 4">
    <name type="scientific">Candidula unifasciata</name>
    <dbReference type="NCBI Taxonomy" id="100452"/>
    <lineage>
        <taxon>Eukaryota</taxon>
        <taxon>Metazoa</taxon>
        <taxon>Spiralia</taxon>
        <taxon>Lophotrochozoa</taxon>
        <taxon>Mollusca</taxon>
        <taxon>Gastropoda</taxon>
        <taxon>Heterobranchia</taxon>
        <taxon>Euthyneura</taxon>
        <taxon>Panpulmonata</taxon>
        <taxon>Eupulmonata</taxon>
        <taxon>Stylommatophora</taxon>
        <taxon>Helicina</taxon>
        <taxon>Helicoidea</taxon>
        <taxon>Geomitridae</taxon>
        <taxon>Candidula</taxon>
    </lineage>
</organism>
<dbReference type="InterPro" id="IPR004156">
    <property type="entry name" value="OATP"/>
</dbReference>
<gene>
    <name evidence="3" type="ORF">CUNI_LOCUS14463</name>
</gene>
<proteinExistence type="predicted"/>
<name>A0A8S3ZMA8_9EUPU</name>
<protein>
    <recommendedName>
        <fullName evidence="5">Solute carrier organic anion transporter family member 4A1</fullName>
    </recommendedName>
</protein>
<evidence type="ECO:0000313" key="4">
    <source>
        <dbReference type="Proteomes" id="UP000678393"/>
    </source>
</evidence>
<evidence type="ECO:0000256" key="2">
    <source>
        <dbReference type="SAM" id="Phobius"/>
    </source>
</evidence>
<dbReference type="GO" id="GO:0043252">
    <property type="term" value="P:sodium-independent organic anion transport"/>
    <property type="evidence" value="ECO:0007669"/>
    <property type="project" value="TreeGrafter"/>
</dbReference>
<sequence length="188" mass="20678">MFTNCSCIVSNSTQTATGGLCPQDCDMLNPYLVINAVGAFLSTLGFMPAFIATIRSVTEEEKPLAIGLTTFISSLLGWFPGPVIYGALVDSTCKIWKMTCSTAGACSLYDIELFRFQYTAISTGLRVIVIVLFAIALLYALCSKKFVFQPYRDIMSHTIIFDKNDNEETIINNKVSLSTENPKYNTSV</sequence>
<evidence type="ECO:0000256" key="1">
    <source>
        <dbReference type="ARBA" id="ARBA00023157"/>
    </source>
</evidence>
<keyword evidence="2" id="KW-0812">Transmembrane</keyword>
<dbReference type="OrthoDB" id="6099649at2759"/>
<keyword evidence="2" id="KW-0472">Membrane</keyword>
<keyword evidence="2" id="KW-1133">Transmembrane helix</keyword>
<accession>A0A8S3ZMA8</accession>
<dbReference type="AlphaFoldDB" id="A0A8S3ZMA8"/>
<dbReference type="PANTHER" id="PTHR11388:SF142">
    <property type="entry name" value="SOLUTE CARRIER ORGANIC ANION TRANSPORTER FAMILY MEMBER 5A1"/>
    <property type="match status" value="1"/>
</dbReference>